<comment type="similarity">
    <text evidence="2 7">Belongs to the ExbD/TolR family.</text>
</comment>
<name>A0A8E6B6E8_9BACT</name>
<evidence type="ECO:0000256" key="6">
    <source>
        <dbReference type="ARBA" id="ARBA00023136"/>
    </source>
</evidence>
<keyword evidence="7" id="KW-0653">Protein transport</keyword>
<evidence type="ECO:0000313" key="8">
    <source>
        <dbReference type="EMBL" id="QVL32581.1"/>
    </source>
</evidence>
<proteinExistence type="inferred from homology"/>
<keyword evidence="3" id="KW-1003">Cell membrane</keyword>
<dbReference type="GO" id="GO:0005886">
    <property type="term" value="C:plasma membrane"/>
    <property type="evidence" value="ECO:0007669"/>
    <property type="project" value="UniProtKB-SubCell"/>
</dbReference>
<accession>A0A8E6B6E8</accession>
<evidence type="ECO:0000313" key="9">
    <source>
        <dbReference type="Proteomes" id="UP000676194"/>
    </source>
</evidence>
<evidence type="ECO:0000256" key="2">
    <source>
        <dbReference type="ARBA" id="ARBA00005811"/>
    </source>
</evidence>
<protein>
    <submittedName>
        <fullName evidence="8">Biopolymer transporter ExbD</fullName>
    </submittedName>
</protein>
<evidence type="ECO:0000256" key="1">
    <source>
        <dbReference type="ARBA" id="ARBA00004162"/>
    </source>
</evidence>
<evidence type="ECO:0000256" key="5">
    <source>
        <dbReference type="ARBA" id="ARBA00022989"/>
    </source>
</evidence>
<keyword evidence="9" id="KW-1185">Reference proteome</keyword>
<dbReference type="Pfam" id="PF02472">
    <property type="entry name" value="ExbD"/>
    <property type="match status" value="1"/>
</dbReference>
<keyword evidence="7" id="KW-0813">Transport</keyword>
<comment type="subcellular location">
    <subcellularLocation>
        <location evidence="1">Cell membrane</location>
        <topology evidence="1">Single-pass membrane protein</topology>
    </subcellularLocation>
    <subcellularLocation>
        <location evidence="7">Cell membrane</location>
        <topology evidence="7">Single-pass type II membrane protein</topology>
    </subcellularLocation>
</comment>
<evidence type="ECO:0000256" key="4">
    <source>
        <dbReference type="ARBA" id="ARBA00022692"/>
    </source>
</evidence>
<dbReference type="InterPro" id="IPR003400">
    <property type="entry name" value="ExbD"/>
</dbReference>
<dbReference type="PANTHER" id="PTHR30558">
    <property type="entry name" value="EXBD MEMBRANE COMPONENT OF PMF-DRIVEN MACROMOLECULE IMPORT SYSTEM"/>
    <property type="match status" value="1"/>
</dbReference>
<dbReference type="KEGG" id="tsph:KIH39_01290"/>
<evidence type="ECO:0000256" key="7">
    <source>
        <dbReference type="RuleBase" id="RU003879"/>
    </source>
</evidence>
<dbReference type="Proteomes" id="UP000676194">
    <property type="component" value="Chromosome"/>
</dbReference>
<evidence type="ECO:0000256" key="3">
    <source>
        <dbReference type="ARBA" id="ARBA00022475"/>
    </source>
</evidence>
<keyword evidence="5" id="KW-1133">Transmembrane helix</keyword>
<keyword evidence="4 7" id="KW-0812">Transmembrane</keyword>
<sequence>MARKARRKSDPPVETSLPITPMLDMTFQLMAFFIMSFHPMPTEGQLSVILPKDDPSKNATPDIAVPSDEGDDYKLRVYSSQGDIGSMALGNTSGEDPISGVDRMNALLTKLSSITKPKDRTVKITIESTPDLKYARLIDLMDICKKAGFESVGIGQIKSKPAGGEAPAPKAKQ</sequence>
<dbReference type="GO" id="GO:0015031">
    <property type="term" value="P:protein transport"/>
    <property type="evidence" value="ECO:0007669"/>
    <property type="project" value="UniProtKB-KW"/>
</dbReference>
<reference evidence="8" key="1">
    <citation type="submission" date="2021-05" db="EMBL/GenBank/DDBJ databases">
        <title>Complete genome sequence of the cellulolytic planctomycete Telmatocola sphagniphila SP2T and characterization of the first cellulase from planctomycetes.</title>
        <authorList>
            <person name="Rakitin A.L."/>
            <person name="Beletsky A.V."/>
            <person name="Naumoff D.G."/>
            <person name="Kulichevskaya I.S."/>
            <person name="Mardanov A.V."/>
            <person name="Ravin N.V."/>
            <person name="Dedysh S.N."/>
        </authorList>
    </citation>
    <scope>NUCLEOTIDE SEQUENCE</scope>
    <source>
        <strain evidence="8">SP2T</strain>
    </source>
</reference>
<gene>
    <name evidence="8" type="ORF">KIH39_01290</name>
</gene>
<keyword evidence="6" id="KW-0472">Membrane</keyword>
<dbReference type="AlphaFoldDB" id="A0A8E6B6E8"/>
<organism evidence="8 9">
    <name type="scientific">Telmatocola sphagniphila</name>
    <dbReference type="NCBI Taxonomy" id="1123043"/>
    <lineage>
        <taxon>Bacteria</taxon>
        <taxon>Pseudomonadati</taxon>
        <taxon>Planctomycetota</taxon>
        <taxon>Planctomycetia</taxon>
        <taxon>Gemmatales</taxon>
        <taxon>Gemmataceae</taxon>
    </lineage>
</organism>
<dbReference type="RefSeq" id="WP_213497473.1">
    <property type="nucleotide sequence ID" value="NZ_CP074694.1"/>
</dbReference>
<dbReference type="GO" id="GO:0022857">
    <property type="term" value="F:transmembrane transporter activity"/>
    <property type="evidence" value="ECO:0007669"/>
    <property type="project" value="InterPro"/>
</dbReference>
<dbReference type="PANTHER" id="PTHR30558:SF3">
    <property type="entry name" value="BIOPOLYMER TRANSPORT PROTEIN EXBD-RELATED"/>
    <property type="match status" value="1"/>
</dbReference>
<dbReference type="EMBL" id="CP074694">
    <property type="protein sequence ID" value="QVL32581.1"/>
    <property type="molecule type" value="Genomic_DNA"/>
</dbReference>